<feature type="compositionally biased region" description="Polar residues" evidence="6">
    <location>
        <begin position="267"/>
        <end position="278"/>
    </location>
</feature>
<dbReference type="AlphaFoldDB" id="A0A166UBE4"/>
<dbReference type="PANTHER" id="PTHR46896:SF3">
    <property type="entry name" value="FI06413P-RELATED"/>
    <property type="match status" value="1"/>
</dbReference>
<evidence type="ECO:0000313" key="8">
    <source>
        <dbReference type="EMBL" id="KZP31525.1"/>
    </source>
</evidence>
<dbReference type="Gene3D" id="3.40.395.10">
    <property type="entry name" value="Adenoviral Proteinase, Chain A"/>
    <property type="match status" value="1"/>
</dbReference>
<evidence type="ECO:0000256" key="1">
    <source>
        <dbReference type="ARBA" id="ARBA00005234"/>
    </source>
</evidence>
<feature type="domain" description="Ubiquitin-like protease family profile" evidence="7">
    <location>
        <begin position="552"/>
        <end position="962"/>
    </location>
</feature>
<feature type="region of interest" description="Disordered" evidence="6">
    <location>
        <begin position="487"/>
        <end position="534"/>
    </location>
</feature>
<feature type="region of interest" description="Disordered" evidence="6">
    <location>
        <begin position="260"/>
        <end position="317"/>
    </location>
</feature>
<accession>A0A166UBE4</accession>
<feature type="compositionally biased region" description="Low complexity" evidence="6">
    <location>
        <begin position="790"/>
        <end position="802"/>
    </location>
</feature>
<dbReference type="EMBL" id="KV417489">
    <property type="protein sequence ID" value="KZP31525.1"/>
    <property type="molecule type" value="Genomic_DNA"/>
</dbReference>
<evidence type="ECO:0000256" key="5">
    <source>
        <dbReference type="ARBA" id="ARBA00022801"/>
    </source>
</evidence>
<dbReference type="GO" id="GO:0070139">
    <property type="term" value="F:SUMO-specific endopeptidase activity"/>
    <property type="evidence" value="ECO:0007669"/>
    <property type="project" value="TreeGrafter"/>
</dbReference>
<evidence type="ECO:0000256" key="2">
    <source>
        <dbReference type="ARBA" id="ARBA00022553"/>
    </source>
</evidence>
<organism evidence="8 9">
    <name type="scientific">Athelia psychrophila</name>
    <dbReference type="NCBI Taxonomy" id="1759441"/>
    <lineage>
        <taxon>Eukaryota</taxon>
        <taxon>Fungi</taxon>
        <taxon>Dikarya</taxon>
        <taxon>Basidiomycota</taxon>
        <taxon>Agaricomycotina</taxon>
        <taxon>Agaricomycetes</taxon>
        <taxon>Agaricomycetidae</taxon>
        <taxon>Atheliales</taxon>
        <taxon>Atheliaceae</taxon>
        <taxon>Athelia</taxon>
    </lineage>
</organism>
<dbReference type="PANTHER" id="PTHR46896">
    <property type="entry name" value="SENTRIN-SPECIFIC PROTEASE"/>
    <property type="match status" value="1"/>
</dbReference>
<sequence>MSGNRAQNESLVRPGSWATGYTGSSIAPPSQVPVTQPRPSGASAFNPLNNRKLDTLTPKSGASTSGNPTSRKTVIPAKRNPDWQSEQTHKRHKLNEPRRAIANTLTGPRGMHSKREGKQKAIPNEIISLSEDEEDLGVLVNQPSGTQSSPDPLALHSTTLIHAFDNNPTRRQIGYVGDPPAVQKLRNKRRGPSDEIMIYDSDEIQDFSDHPIDQSHSAGPRRHTQGQESGRVQEEVIRLEAKESARSSIPHLDLSLLQRRPIASNMKPKSTSVSQSKANPFRPKPTIGDKFGEDPLSAPTLNPSQSQQKSPSQAKLEDSLELPLEAWSCGLKMYDTGLPNFFFVWNAKKCTVSVRRKGEQGPSTAMETIPISQIENIQATNGSPITHSKLLVQLSTYKYDRKRKTDGHYNPGSQGADGRLTFKFNDQNADWSHSKYQSMLTGLWKQLIDAGSGASFLDVHASDTLWKGVIGAHEAYNYKVNKSEPAIEKARAPNSASSVTTVPASSRERNLRRRIPPSEQTRQSTGPLPRKSPLVDPDELVLVYPPNGTGAINITQSDFRRLDEGEYLNDTLIEFGLKLWLDDVRKSDPMLADSIHVFSSFFYKKLKSNSKNLEEGYQSVRKWTQKFDLFEKKYLVVPINENLHWYLAIIYQPEHILLPPALKLAAESVSTRTRKQQTGVGDLPMSPSPVPLPEEFAQVSTSRPHTPETAEVGEQFEASCSITDERPSAPSSASSPNHFTLQYPESDIVMDLENTRASELPDETADNAPVEPACMDVDKTTTDETVFGNSSTSHSSPLSSASQHTRMDDKPISVSPIVPPVTFYGSGTHKGVGRENIIGARRPFPLSLDADADADVDVDISDDANEQNEVNELLAEPEGTESNINLTGRTPRTYIFTLDSLGSKHPQALKILRAYLKFEAVDKLKKQRIEECSDAVGLQAHVLTQPNFCDCGLYLLHLTKTFMKKPDHLTMIIRTKGKKNIVQRKEEWDDADAQGSRSKLQARILEMSQEWKKHQAEKEEQKQKQGGDKEESSDSDIDIVGETVLPPKRLRPSKAKRVR</sequence>
<feature type="region of interest" description="Disordered" evidence="6">
    <location>
        <begin position="1010"/>
        <end position="1059"/>
    </location>
</feature>
<evidence type="ECO:0000256" key="3">
    <source>
        <dbReference type="ARBA" id="ARBA00022670"/>
    </source>
</evidence>
<dbReference type="InterPro" id="IPR003653">
    <property type="entry name" value="Peptidase_C48_C"/>
</dbReference>
<feature type="compositionally biased region" description="Low complexity" evidence="6">
    <location>
        <begin position="303"/>
        <end position="313"/>
    </location>
</feature>
<name>A0A166UBE4_9AGAM</name>
<evidence type="ECO:0000313" key="9">
    <source>
        <dbReference type="Proteomes" id="UP000076532"/>
    </source>
</evidence>
<dbReference type="InterPro" id="IPR051947">
    <property type="entry name" value="Sentrin-specific_protease"/>
</dbReference>
<evidence type="ECO:0000259" key="7">
    <source>
        <dbReference type="PROSITE" id="PS50600"/>
    </source>
</evidence>
<dbReference type="STRING" id="436010.A0A166UBE4"/>
<dbReference type="GO" id="GO:0005737">
    <property type="term" value="C:cytoplasm"/>
    <property type="evidence" value="ECO:0007669"/>
    <property type="project" value="TreeGrafter"/>
</dbReference>
<feature type="compositionally biased region" description="Polar residues" evidence="6">
    <location>
        <begin position="19"/>
        <end position="38"/>
    </location>
</feature>
<proteinExistence type="inferred from homology"/>
<feature type="compositionally biased region" description="Basic residues" evidence="6">
    <location>
        <begin position="1048"/>
        <end position="1059"/>
    </location>
</feature>
<dbReference type="InterPro" id="IPR038765">
    <property type="entry name" value="Papain-like_cys_pep_sf"/>
</dbReference>
<feature type="region of interest" description="Disordered" evidence="6">
    <location>
        <begin position="1"/>
        <end position="119"/>
    </location>
</feature>
<keyword evidence="2" id="KW-0597">Phosphoprotein</keyword>
<feature type="compositionally biased region" description="Polar residues" evidence="6">
    <location>
        <begin position="1"/>
        <end position="10"/>
    </location>
</feature>
<feature type="region of interest" description="Disordered" evidence="6">
    <location>
        <begin position="786"/>
        <end position="814"/>
    </location>
</feature>
<dbReference type="Proteomes" id="UP000076532">
    <property type="component" value="Unassembled WGS sequence"/>
</dbReference>
<gene>
    <name evidence="8" type="ORF">FIBSPDRAFT_883297</name>
</gene>
<feature type="compositionally biased region" description="Polar residues" evidence="6">
    <location>
        <begin position="57"/>
        <end position="72"/>
    </location>
</feature>
<comment type="similarity">
    <text evidence="1">Belongs to the peptidase C48 family.</text>
</comment>
<keyword evidence="5" id="KW-0378">Hydrolase</keyword>
<dbReference type="GO" id="GO:0006508">
    <property type="term" value="P:proteolysis"/>
    <property type="evidence" value="ECO:0007669"/>
    <property type="project" value="UniProtKB-KW"/>
</dbReference>
<feature type="compositionally biased region" description="Low complexity" evidence="6">
    <location>
        <begin position="495"/>
        <end position="505"/>
    </location>
</feature>
<dbReference type="GO" id="GO:0016926">
    <property type="term" value="P:protein desumoylation"/>
    <property type="evidence" value="ECO:0007669"/>
    <property type="project" value="TreeGrafter"/>
</dbReference>
<feature type="region of interest" description="Disordered" evidence="6">
    <location>
        <begin position="673"/>
        <end position="712"/>
    </location>
</feature>
<keyword evidence="4" id="KW-0833">Ubl conjugation pathway</keyword>
<evidence type="ECO:0000256" key="4">
    <source>
        <dbReference type="ARBA" id="ARBA00022786"/>
    </source>
</evidence>
<keyword evidence="9" id="KW-1185">Reference proteome</keyword>
<protein>
    <recommendedName>
        <fullName evidence="7">Ubiquitin-like protease family profile domain-containing protein</fullName>
    </recommendedName>
</protein>
<dbReference type="SUPFAM" id="SSF54001">
    <property type="entry name" value="Cysteine proteinases"/>
    <property type="match status" value="1"/>
</dbReference>
<feature type="compositionally biased region" description="Basic and acidic residues" evidence="6">
    <location>
        <begin position="1010"/>
        <end position="1032"/>
    </location>
</feature>
<dbReference type="Pfam" id="PF02902">
    <property type="entry name" value="Peptidase_C48"/>
    <property type="match status" value="2"/>
</dbReference>
<evidence type="ECO:0000256" key="6">
    <source>
        <dbReference type="SAM" id="MobiDB-lite"/>
    </source>
</evidence>
<dbReference type="OrthoDB" id="442460at2759"/>
<keyword evidence="3" id="KW-0645">Protease</keyword>
<dbReference type="Gene3D" id="1.10.418.20">
    <property type="match status" value="1"/>
</dbReference>
<reference evidence="8 9" key="1">
    <citation type="journal article" date="2016" name="Mol. Biol. Evol.">
        <title>Comparative Genomics of Early-Diverging Mushroom-Forming Fungi Provides Insights into the Origins of Lignocellulose Decay Capabilities.</title>
        <authorList>
            <person name="Nagy L.G."/>
            <person name="Riley R."/>
            <person name="Tritt A."/>
            <person name="Adam C."/>
            <person name="Daum C."/>
            <person name="Floudas D."/>
            <person name="Sun H."/>
            <person name="Yadav J.S."/>
            <person name="Pangilinan J."/>
            <person name="Larsson K.H."/>
            <person name="Matsuura K."/>
            <person name="Barry K."/>
            <person name="Labutti K."/>
            <person name="Kuo R."/>
            <person name="Ohm R.A."/>
            <person name="Bhattacharya S.S."/>
            <person name="Shirouzu T."/>
            <person name="Yoshinaga Y."/>
            <person name="Martin F.M."/>
            <person name="Grigoriev I.V."/>
            <person name="Hibbett D.S."/>
        </authorList>
    </citation>
    <scope>NUCLEOTIDE SEQUENCE [LARGE SCALE GENOMIC DNA]</scope>
    <source>
        <strain evidence="8 9">CBS 109695</strain>
    </source>
</reference>
<feature type="region of interest" description="Disordered" evidence="6">
    <location>
        <begin position="207"/>
        <end position="233"/>
    </location>
</feature>
<dbReference type="PROSITE" id="PS50600">
    <property type="entry name" value="ULP_PROTEASE"/>
    <property type="match status" value="1"/>
</dbReference>
<dbReference type="GO" id="GO:0005634">
    <property type="term" value="C:nucleus"/>
    <property type="evidence" value="ECO:0007669"/>
    <property type="project" value="TreeGrafter"/>
</dbReference>